<keyword evidence="16" id="KW-0472">Membrane</keyword>
<keyword evidence="5 17" id="KW-0732">Signal</keyword>
<evidence type="ECO:0000256" key="12">
    <source>
        <dbReference type="ARBA" id="ARBA00048679"/>
    </source>
</evidence>
<reference evidence="22" key="1">
    <citation type="journal article" date="2023" name="Plant J.">
        <title>Genome sequences and population genomics provide insights into the demographic history, inbreeding, and mutation load of two 'living fossil' tree species of Dipteronia.</title>
        <authorList>
            <person name="Feng Y."/>
            <person name="Comes H.P."/>
            <person name="Chen J."/>
            <person name="Zhu S."/>
            <person name="Lu R."/>
            <person name="Zhang X."/>
            <person name="Li P."/>
            <person name="Qiu J."/>
            <person name="Olsen K.M."/>
            <person name="Qiu Y."/>
        </authorList>
    </citation>
    <scope>NUCLEOTIDE SEQUENCE</scope>
    <source>
        <strain evidence="22">KIB01</strain>
    </source>
</reference>
<dbReference type="GO" id="GO:0005524">
    <property type="term" value="F:ATP binding"/>
    <property type="evidence" value="ECO:0007669"/>
    <property type="project" value="UniProtKB-UniRule"/>
</dbReference>
<proteinExistence type="inferred from homology"/>
<feature type="chain" id="PRO_5041950197" description="Receptor-like serine/threonine-protein kinase" evidence="17">
    <location>
        <begin position="25"/>
        <end position="827"/>
    </location>
</feature>
<dbReference type="InterPro" id="IPR011009">
    <property type="entry name" value="Kinase-like_dom_sf"/>
</dbReference>
<keyword evidence="4 13" id="KW-0808">Transferase</keyword>
<dbReference type="Gene3D" id="2.90.10.10">
    <property type="entry name" value="Bulb-type lectin domain"/>
    <property type="match status" value="1"/>
</dbReference>
<feature type="binding site" evidence="15">
    <location>
        <position position="536"/>
    </location>
    <ligand>
        <name>ATP</name>
        <dbReference type="ChEBI" id="CHEBI:30616"/>
    </ligand>
</feature>
<feature type="domain" description="EGF-like" evidence="19">
    <location>
        <begin position="288"/>
        <end position="326"/>
    </location>
</feature>
<evidence type="ECO:0000256" key="1">
    <source>
        <dbReference type="ARBA" id="ARBA00004251"/>
    </source>
</evidence>
<dbReference type="InterPro" id="IPR000742">
    <property type="entry name" value="EGF"/>
</dbReference>
<dbReference type="PANTHER" id="PTHR27002:SF839">
    <property type="entry name" value="NON-SPECIFIC SERINE_THREONINE PROTEIN KINASE"/>
    <property type="match status" value="1"/>
</dbReference>
<evidence type="ECO:0000256" key="2">
    <source>
        <dbReference type="ARBA" id="ARBA00022475"/>
    </source>
</evidence>
<keyword evidence="6 13" id="KW-0547">Nucleotide-binding</keyword>
<dbReference type="PROSITE" id="PS50026">
    <property type="entry name" value="EGF_3"/>
    <property type="match status" value="1"/>
</dbReference>
<keyword evidence="14" id="KW-0245">EGF-like domain</keyword>
<evidence type="ECO:0000256" key="15">
    <source>
        <dbReference type="PROSITE-ProRule" id="PRU10141"/>
    </source>
</evidence>
<evidence type="ECO:0000256" key="16">
    <source>
        <dbReference type="SAM" id="Phobius"/>
    </source>
</evidence>
<dbReference type="PROSITE" id="PS00108">
    <property type="entry name" value="PROTEIN_KINASE_ST"/>
    <property type="match status" value="1"/>
</dbReference>
<comment type="catalytic activity">
    <reaction evidence="12 13">
        <text>L-seryl-[protein] + ATP = O-phospho-L-seryl-[protein] + ADP + H(+)</text>
        <dbReference type="Rhea" id="RHEA:17989"/>
        <dbReference type="Rhea" id="RHEA-COMP:9863"/>
        <dbReference type="Rhea" id="RHEA-COMP:11604"/>
        <dbReference type="ChEBI" id="CHEBI:15378"/>
        <dbReference type="ChEBI" id="CHEBI:29999"/>
        <dbReference type="ChEBI" id="CHEBI:30616"/>
        <dbReference type="ChEBI" id="CHEBI:83421"/>
        <dbReference type="ChEBI" id="CHEBI:456216"/>
        <dbReference type="EC" id="2.7.11.1"/>
    </reaction>
</comment>
<gene>
    <name evidence="22" type="ORF">Ddye_019502</name>
</gene>
<accession>A0AAD9TYG3</accession>
<evidence type="ECO:0000256" key="4">
    <source>
        <dbReference type="ARBA" id="ARBA00022679"/>
    </source>
</evidence>
<comment type="catalytic activity">
    <reaction evidence="11 13">
        <text>L-threonyl-[protein] + ATP = O-phospho-L-threonyl-[protein] + ADP + H(+)</text>
        <dbReference type="Rhea" id="RHEA:46608"/>
        <dbReference type="Rhea" id="RHEA-COMP:11060"/>
        <dbReference type="Rhea" id="RHEA-COMP:11605"/>
        <dbReference type="ChEBI" id="CHEBI:15378"/>
        <dbReference type="ChEBI" id="CHEBI:30013"/>
        <dbReference type="ChEBI" id="CHEBI:30616"/>
        <dbReference type="ChEBI" id="CHEBI:61977"/>
        <dbReference type="ChEBI" id="CHEBI:456216"/>
        <dbReference type="EC" id="2.7.11.1"/>
    </reaction>
</comment>
<evidence type="ECO:0000313" key="22">
    <source>
        <dbReference type="EMBL" id="KAK2644307.1"/>
    </source>
</evidence>
<dbReference type="InterPro" id="IPR000858">
    <property type="entry name" value="S_locus_glycoprot_dom"/>
</dbReference>
<dbReference type="PIRSF" id="PIRSF000641">
    <property type="entry name" value="SRK"/>
    <property type="match status" value="1"/>
</dbReference>
<dbReference type="Pfam" id="PF01453">
    <property type="entry name" value="B_lectin"/>
    <property type="match status" value="1"/>
</dbReference>
<dbReference type="InterPro" id="IPR036426">
    <property type="entry name" value="Bulb-type_lectin_dom_sf"/>
</dbReference>
<comment type="subcellular location">
    <subcellularLocation>
        <location evidence="1">Cell membrane</location>
        <topology evidence="1">Single-pass type I membrane protein</topology>
    </subcellularLocation>
</comment>
<dbReference type="Pfam" id="PF00954">
    <property type="entry name" value="S_locus_glycop"/>
    <property type="match status" value="1"/>
</dbReference>
<feature type="domain" description="Protein kinase" evidence="18">
    <location>
        <begin position="508"/>
        <end position="785"/>
    </location>
</feature>
<dbReference type="PROSITE" id="PS50011">
    <property type="entry name" value="PROTEIN_KINASE_DOM"/>
    <property type="match status" value="1"/>
</dbReference>
<evidence type="ECO:0000259" key="21">
    <source>
        <dbReference type="PROSITE" id="PS50948"/>
    </source>
</evidence>
<name>A0AAD9TYG3_9ROSI</name>
<evidence type="ECO:0000256" key="10">
    <source>
        <dbReference type="ARBA" id="ARBA00023180"/>
    </source>
</evidence>
<dbReference type="SUPFAM" id="SSF51110">
    <property type="entry name" value="alpha-D-mannose-specific plant lectins"/>
    <property type="match status" value="1"/>
</dbReference>
<sequence length="827" mass="93122">MNPVKWLLYTVVLIVCLLVQFSTSTDTTITENHSIKDGELIVSSGKVFALGFFSPGKSLKRYVGIWFRQIQEQTVVWVANRDDPINGTSGVLSINDHGNLILYETNRTASTVPVWSTNVSVTSLNGTVAELLDSGNLVLVENGTKNILWQSFDHPTDTILPLMKYGLLDRRTGVDRFITSWKSSDDPGSGDYSQKIDPTGFPQLSLYKGSSKWWRLGSWTGKRWNGVPEMTVDPVSNYNFVNNRDEVSIVFSVNDSSVITRMIVNGSGHVQRFTWKNREKIWTWTAPNSLPCDYYGHCGPNSNCDPNQSDEFECTCLPGFEPKYLREWNLRNWSGGCARKHGMSTCQRGERFEKMARMKVPDTSVTRVNMSLDLKECENKCLSDCTCIAYTSAYSETNGGIGCLTYHGEMMDTRGYTNAGQDLYLRVADESDGLLGKKAIVAIVIASFIAMLLMIAATTLLFRRRRREKAMKNQISLSFTESSYSFSRKQQDLSLLDLRTVAAATDNFSSENKLGEGGFGLVYKGQLPDGQDIAVKRLSKTSGQGISEFKNEVLLIAKLQHRNLVRLLGYCIEKGEKMLIYEFVPNKSLDYFIFDQSKRRLLDWKMRFDIILGITRGILYLHQDSRLRIIHRDLKASNILLDGEMKPKISDFGTARIFGGDETQANTKRVVGTYCYMSPEYALEGLFSTKSYIFSFGVILLEIISGKKNRGLFLDDPSSYLIQYTWELWRDGKAMEIVDSCIADSFPTNEVLRCIQVGLLCVQDNAKDRPSLLTVVSMLINETKLPSPKKSTFVIRKNEPDSSSSETNKCSINEAVPFITGKDLQDL</sequence>
<dbReference type="InterPro" id="IPR008271">
    <property type="entry name" value="Ser/Thr_kinase_AS"/>
</dbReference>
<dbReference type="InterPro" id="IPR024171">
    <property type="entry name" value="SRK-like_kinase"/>
</dbReference>
<keyword evidence="7 13" id="KW-0418">Kinase</keyword>
<evidence type="ECO:0000256" key="9">
    <source>
        <dbReference type="ARBA" id="ARBA00023157"/>
    </source>
</evidence>
<dbReference type="InterPro" id="IPR001245">
    <property type="entry name" value="Ser-Thr/Tyr_kinase_cat_dom"/>
</dbReference>
<dbReference type="EC" id="2.7.11.1" evidence="13"/>
<keyword evidence="16" id="KW-1133">Transmembrane helix</keyword>
<keyword evidence="10" id="KW-0325">Glycoprotein</keyword>
<dbReference type="AlphaFoldDB" id="A0AAD9TYG3"/>
<evidence type="ECO:0000259" key="19">
    <source>
        <dbReference type="PROSITE" id="PS50026"/>
    </source>
</evidence>
<evidence type="ECO:0000256" key="6">
    <source>
        <dbReference type="ARBA" id="ARBA00022741"/>
    </source>
</evidence>
<dbReference type="Gene3D" id="1.10.510.10">
    <property type="entry name" value="Transferase(Phosphotransferase) domain 1"/>
    <property type="match status" value="1"/>
</dbReference>
<dbReference type="FunFam" id="2.90.10.10:FF:000005">
    <property type="entry name" value="G-type lectin S-receptor-like serine/threonine-protein kinase"/>
    <property type="match status" value="1"/>
</dbReference>
<dbReference type="Pfam" id="PF08276">
    <property type="entry name" value="PAN_2"/>
    <property type="match status" value="1"/>
</dbReference>
<dbReference type="FunFam" id="1.10.510.10:FF:000060">
    <property type="entry name" value="G-type lectin S-receptor-like serine/threonine-protein kinase"/>
    <property type="match status" value="1"/>
</dbReference>
<dbReference type="GO" id="GO:0005886">
    <property type="term" value="C:plasma membrane"/>
    <property type="evidence" value="ECO:0007669"/>
    <property type="project" value="UniProtKB-SubCell"/>
</dbReference>
<dbReference type="InterPro" id="IPR017441">
    <property type="entry name" value="Protein_kinase_ATP_BS"/>
</dbReference>
<evidence type="ECO:0000313" key="23">
    <source>
        <dbReference type="Proteomes" id="UP001280121"/>
    </source>
</evidence>
<dbReference type="GO" id="GO:0004674">
    <property type="term" value="F:protein serine/threonine kinase activity"/>
    <property type="evidence" value="ECO:0007669"/>
    <property type="project" value="UniProtKB-KW"/>
</dbReference>
<organism evidence="22 23">
    <name type="scientific">Dipteronia dyeriana</name>
    <dbReference type="NCBI Taxonomy" id="168575"/>
    <lineage>
        <taxon>Eukaryota</taxon>
        <taxon>Viridiplantae</taxon>
        <taxon>Streptophyta</taxon>
        <taxon>Embryophyta</taxon>
        <taxon>Tracheophyta</taxon>
        <taxon>Spermatophyta</taxon>
        <taxon>Magnoliopsida</taxon>
        <taxon>eudicotyledons</taxon>
        <taxon>Gunneridae</taxon>
        <taxon>Pentapetalae</taxon>
        <taxon>rosids</taxon>
        <taxon>malvids</taxon>
        <taxon>Sapindales</taxon>
        <taxon>Sapindaceae</taxon>
        <taxon>Hippocastanoideae</taxon>
        <taxon>Acereae</taxon>
        <taxon>Dipteronia</taxon>
    </lineage>
</organism>
<evidence type="ECO:0000256" key="13">
    <source>
        <dbReference type="PIRNR" id="PIRNR000641"/>
    </source>
</evidence>
<evidence type="ECO:0000256" key="3">
    <source>
        <dbReference type="ARBA" id="ARBA00022527"/>
    </source>
</evidence>
<keyword evidence="16" id="KW-0812">Transmembrane</keyword>
<dbReference type="PROSITE" id="PS50948">
    <property type="entry name" value="PAN"/>
    <property type="match status" value="1"/>
</dbReference>
<dbReference type="SMART" id="SM00220">
    <property type="entry name" value="S_TKc"/>
    <property type="match status" value="1"/>
</dbReference>
<dbReference type="PROSITE" id="PS50927">
    <property type="entry name" value="BULB_LECTIN"/>
    <property type="match status" value="1"/>
</dbReference>
<dbReference type="InterPro" id="IPR003609">
    <property type="entry name" value="Pan_app"/>
</dbReference>
<protein>
    <recommendedName>
        <fullName evidence="13">Receptor-like serine/threonine-protein kinase</fullName>
        <ecNumber evidence="13">2.7.11.1</ecNumber>
    </recommendedName>
</protein>
<dbReference type="InterPro" id="IPR001480">
    <property type="entry name" value="Bulb-type_lectin_dom"/>
</dbReference>
<evidence type="ECO:0000256" key="14">
    <source>
        <dbReference type="PROSITE-ProRule" id="PRU00076"/>
    </source>
</evidence>
<dbReference type="CDD" id="cd01098">
    <property type="entry name" value="PAN_AP_plant"/>
    <property type="match status" value="1"/>
</dbReference>
<evidence type="ECO:0000256" key="7">
    <source>
        <dbReference type="ARBA" id="ARBA00022777"/>
    </source>
</evidence>
<evidence type="ECO:0000256" key="5">
    <source>
        <dbReference type="ARBA" id="ARBA00022729"/>
    </source>
</evidence>
<keyword evidence="9" id="KW-1015">Disulfide bond</keyword>
<dbReference type="Gene3D" id="3.30.200.20">
    <property type="entry name" value="Phosphorylase Kinase, domain 1"/>
    <property type="match status" value="1"/>
</dbReference>
<dbReference type="PANTHER" id="PTHR27002">
    <property type="entry name" value="RECEPTOR-LIKE SERINE/THREONINE-PROTEIN KINASE SD1-8"/>
    <property type="match status" value="1"/>
</dbReference>
<feature type="domain" description="Bulb-type lectin" evidence="20">
    <location>
        <begin position="26"/>
        <end position="152"/>
    </location>
</feature>
<evidence type="ECO:0000256" key="8">
    <source>
        <dbReference type="ARBA" id="ARBA00022840"/>
    </source>
</evidence>
<comment type="caution">
    <text evidence="14">Lacks conserved residue(s) required for the propagation of feature annotation.</text>
</comment>
<keyword evidence="23" id="KW-1185">Reference proteome</keyword>
<keyword evidence="8 13" id="KW-0067">ATP-binding</keyword>
<evidence type="ECO:0000256" key="11">
    <source>
        <dbReference type="ARBA" id="ARBA00047899"/>
    </source>
</evidence>
<keyword evidence="2" id="KW-1003">Cell membrane</keyword>
<dbReference type="EMBL" id="JANJYI010000006">
    <property type="protein sequence ID" value="KAK2644307.1"/>
    <property type="molecule type" value="Genomic_DNA"/>
</dbReference>
<dbReference type="SMART" id="SM00108">
    <property type="entry name" value="B_lectin"/>
    <property type="match status" value="1"/>
</dbReference>
<dbReference type="FunFam" id="3.30.200.20:FF:000195">
    <property type="entry name" value="G-type lectin S-receptor-like serine/threonine-protein kinase"/>
    <property type="match status" value="1"/>
</dbReference>
<comment type="similarity">
    <text evidence="13">Belongs to the protein kinase superfamily. Ser/Thr protein kinase family.</text>
</comment>
<dbReference type="GO" id="GO:0048544">
    <property type="term" value="P:recognition of pollen"/>
    <property type="evidence" value="ECO:0007669"/>
    <property type="project" value="InterPro"/>
</dbReference>
<keyword evidence="3 13" id="KW-0723">Serine/threonine-protein kinase</keyword>
<dbReference type="SMART" id="SM00473">
    <property type="entry name" value="PAN_AP"/>
    <property type="match status" value="1"/>
</dbReference>
<dbReference type="Pfam" id="PF07714">
    <property type="entry name" value="PK_Tyr_Ser-Thr"/>
    <property type="match status" value="1"/>
</dbReference>
<dbReference type="CDD" id="cd00028">
    <property type="entry name" value="B_lectin"/>
    <property type="match status" value="1"/>
</dbReference>
<evidence type="ECO:0000259" key="18">
    <source>
        <dbReference type="PROSITE" id="PS50011"/>
    </source>
</evidence>
<dbReference type="PROSITE" id="PS00107">
    <property type="entry name" value="PROTEIN_KINASE_ATP"/>
    <property type="match status" value="1"/>
</dbReference>
<evidence type="ECO:0000259" key="20">
    <source>
        <dbReference type="PROSITE" id="PS50927"/>
    </source>
</evidence>
<dbReference type="SUPFAM" id="SSF56112">
    <property type="entry name" value="Protein kinase-like (PK-like)"/>
    <property type="match status" value="1"/>
</dbReference>
<comment type="caution">
    <text evidence="22">The sequence shown here is derived from an EMBL/GenBank/DDBJ whole genome shotgun (WGS) entry which is preliminary data.</text>
</comment>
<feature type="transmembrane region" description="Helical" evidence="16">
    <location>
        <begin position="439"/>
        <end position="462"/>
    </location>
</feature>
<feature type="domain" description="Apple" evidence="21">
    <location>
        <begin position="346"/>
        <end position="428"/>
    </location>
</feature>
<feature type="signal peptide" evidence="17">
    <location>
        <begin position="1"/>
        <end position="24"/>
    </location>
</feature>
<evidence type="ECO:0000256" key="17">
    <source>
        <dbReference type="SAM" id="SignalP"/>
    </source>
</evidence>
<dbReference type="InterPro" id="IPR000719">
    <property type="entry name" value="Prot_kinase_dom"/>
</dbReference>
<dbReference type="CDD" id="cd14066">
    <property type="entry name" value="STKc_IRAK"/>
    <property type="match status" value="1"/>
</dbReference>
<dbReference type="Proteomes" id="UP001280121">
    <property type="component" value="Unassembled WGS sequence"/>
</dbReference>